<keyword evidence="2" id="KW-1185">Reference proteome</keyword>
<proteinExistence type="predicted"/>
<reference evidence="1 2" key="1">
    <citation type="submission" date="2016-03" db="EMBL/GenBank/DDBJ databases">
        <title>Comparative genomics of the ectomycorrhizal sister species Rhizopogon vinicolor and Rhizopogon vesiculosus (Basidiomycota: Boletales) reveals a divergence of the mating type B locus.</title>
        <authorList>
            <person name="Mujic A.B."/>
            <person name="Kuo A."/>
            <person name="Tritt A."/>
            <person name="Lipzen A."/>
            <person name="Chen C."/>
            <person name="Johnson J."/>
            <person name="Sharma A."/>
            <person name="Barry K."/>
            <person name="Grigoriev I.V."/>
            <person name="Spatafora J.W."/>
        </authorList>
    </citation>
    <scope>NUCLEOTIDE SEQUENCE [LARGE SCALE GENOMIC DNA]</scope>
    <source>
        <strain evidence="1 2">AM-OR11-056</strain>
    </source>
</reference>
<dbReference type="EMBL" id="LVVM01005916">
    <property type="protein sequence ID" value="OJA09472.1"/>
    <property type="molecule type" value="Genomic_DNA"/>
</dbReference>
<protein>
    <submittedName>
        <fullName evidence="1">Uncharacterized protein</fullName>
    </submittedName>
</protein>
<evidence type="ECO:0000313" key="1">
    <source>
        <dbReference type="EMBL" id="OJA09472.1"/>
    </source>
</evidence>
<name>A0A1J8Q864_9AGAM</name>
<gene>
    <name evidence="1" type="ORF">AZE42_07144</name>
</gene>
<evidence type="ECO:0000313" key="2">
    <source>
        <dbReference type="Proteomes" id="UP000183567"/>
    </source>
</evidence>
<dbReference type="Proteomes" id="UP000183567">
    <property type="component" value="Unassembled WGS sequence"/>
</dbReference>
<organism evidence="1 2">
    <name type="scientific">Rhizopogon vesiculosus</name>
    <dbReference type="NCBI Taxonomy" id="180088"/>
    <lineage>
        <taxon>Eukaryota</taxon>
        <taxon>Fungi</taxon>
        <taxon>Dikarya</taxon>
        <taxon>Basidiomycota</taxon>
        <taxon>Agaricomycotina</taxon>
        <taxon>Agaricomycetes</taxon>
        <taxon>Agaricomycetidae</taxon>
        <taxon>Boletales</taxon>
        <taxon>Suillineae</taxon>
        <taxon>Rhizopogonaceae</taxon>
        <taxon>Rhizopogon</taxon>
    </lineage>
</organism>
<dbReference type="AlphaFoldDB" id="A0A1J8Q864"/>
<accession>A0A1J8Q864</accession>
<sequence length="26" mass="2962">MQLFGNGVMHSFARIDSQKRTKHTAT</sequence>
<comment type="caution">
    <text evidence="1">The sequence shown here is derived from an EMBL/GenBank/DDBJ whole genome shotgun (WGS) entry which is preliminary data.</text>
</comment>